<name>A0A0M2PXJ9_PROHO</name>
<dbReference type="InterPro" id="IPR031009">
    <property type="entry name" value="Tcm_partner"/>
</dbReference>
<protein>
    <recommendedName>
        <fullName evidence="3">Three-Cys-motif partner protein TcmP</fullName>
    </recommendedName>
</protein>
<keyword evidence="2" id="KW-1185">Reference proteome</keyword>
<proteinExistence type="predicted"/>
<dbReference type="RefSeq" id="WP_026099679.1">
    <property type="nucleotide sequence ID" value="NZ_KB235941.1"/>
</dbReference>
<accession>A0A0M2PXJ9</accession>
<dbReference type="OrthoDB" id="6802137at2"/>
<dbReference type="Proteomes" id="UP000034681">
    <property type="component" value="Unassembled WGS sequence"/>
</dbReference>
<evidence type="ECO:0000313" key="2">
    <source>
        <dbReference type="Proteomes" id="UP000034681"/>
    </source>
</evidence>
<gene>
    <name evidence="1" type="ORF">PROH_00050</name>
</gene>
<organism evidence="1 2">
    <name type="scientific">Prochlorothrix hollandica PCC 9006 = CALU 1027</name>
    <dbReference type="NCBI Taxonomy" id="317619"/>
    <lineage>
        <taxon>Bacteria</taxon>
        <taxon>Bacillati</taxon>
        <taxon>Cyanobacteriota</taxon>
        <taxon>Cyanophyceae</taxon>
        <taxon>Prochlorotrichales</taxon>
        <taxon>Prochlorotrichaceae</taxon>
        <taxon>Prochlorothrix</taxon>
    </lineage>
</organism>
<comment type="caution">
    <text evidence="1">The sequence shown here is derived from an EMBL/GenBank/DDBJ whole genome shotgun (WGS) entry which is preliminary data.</text>
</comment>
<dbReference type="AlphaFoldDB" id="A0A0M2PXJ9"/>
<evidence type="ECO:0008006" key="3">
    <source>
        <dbReference type="Google" id="ProtNLM"/>
    </source>
</evidence>
<reference evidence="1" key="1">
    <citation type="submission" date="2012-04" db="EMBL/GenBank/DDBJ databases">
        <authorList>
            <person name="Borisov I.G."/>
            <person name="Ivanikova N.V."/>
            <person name="Pinevich A.V."/>
        </authorList>
    </citation>
    <scope>NUCLEOTIDE SEQUENCE</scope>
    <source>
        <strain evidence="1">CALU 1027</strain>
    </source>
</reference>
<evidence type="ECO:0000313" key="1">
    <source>
        <dbReference type="EMBL" id="KKJ00890.1"/>
    </source>
</evidence>
<dbReference type="EMBL" id="AJTX02000002">
    <property type="protein sequence ID" value="KKJ00890.1"/>
    <property type="molecule type" value="Genomic_DNA"/>
</dbReference>
<dbReference type="NCBIfam" id="TIGR04474">
    <property type="entry name" value="tcm_partner"/>
    <property type="match status" value="1"/>
</dbReference>
<dbReference type="STRING" id="317619.GCA_000332315_03150"/>
<sequence length="414" mass="48439">MVKASWSSDGSTIPDVEAHTKAKHKILETYVEELIVTLYGKGRYGSTKFTFVDGFCGGGIYRDPEDGQIWAGSPVRIFQAVNRGVVKSQRKYDIDVQYIFIDSKQEHIDCLKKYTLPYFGLEKEAEGHNVKFMCDDFESVVNQCCLSVDIHKGHSFFFLDPFGWTDVSMASIRKIRRLKKSEILFTYMIDYIERFIEQRFNQLKSNFTNILEADGFYTEAKPSRINEIGEQCYLRNESMRLFREKGEYPYVFTFSLIPRNNSRVLYYLIHMSQELTALEVMKASFWGENTLDYQYYFEIYGYGFKTSDYYQANQGELKFDINPGADQFCINRLDASVMKIIHNCKSNELTFRELCEITIQENPATRQHYEELITLKRSEQDITVLRDGRKTTAKNLQWDDVIKVSDSKQLFLFP</sequence>